<dbReference type="NCBIfam" id="TIGR01221">
    <property type="entry name" value="rmlC"/>
    <property type="match status" value="1"/>
</dbReference>
<proteinExistence type="inferred from homology"/>
<comment type="function">
    <text evidence="2 7">Catalyzes the epimerization of the C3' and C5'positions of dTDP-6-deoxy-D-xylo-4-hexulose, forming dTDP-6-deoxy-L-lyxo-4-hexulose.</text>
</comment>
<dbReference type="KEGG" id="chiz:HQ393_03480"/>
<dbReference type="EMBL" id="CP058627">
    <property type="protein sequence ID" value="QLG87392.1"/>
    <property type="molecule type" value="Genomic_DNA"/>
</dbReference>
<feature type="active site" description="Proton acceptor" evidence="5">
    <location>
        <position position="62"/>
    </location>
</feature>
<dbReference type="InterPro" id="IPR014710">
    <property type="entry name" value="RmlC-like_jellyroll"/>
</dbReference>
<dbReference type="Gene3D" id="2.60.120.10">
    <property type="entry name" value="Jelly Rolls"/>
    <property type="match status" value="1"/>
</dbReference>
<comment type="subunit">
    <text evidence="7">Homodimer.</text>
</comment>
<keyword evidence="7 8" id="KW-0413">Isomerase</keyword>
<name>A0A7H9BG39_9NEIS</name>
<feature type="site" description="Participates in a stacking interaction with the thymidine ring of dTDP-4-oxo-6-deoxyglucose" evidence="6">
    <location>
        <position position="138"/>
    </location>
</feature>
<dbReference type="PANTHER" id="PTHR21047">
    <property type="entry name" value="DTDP-6-DEOXY-D-GLUCOSE-3,5 EPIMERASE"/>
    <property type="match status" value="1"/>
</dbReference>
<dbReference type="CDD" id="cd00438">
    <property type="entry name" value="cupin_RmlC"/>
    <property type="match status" value="1"/>
</dbReference>
<dbReference type="InterPro" id="IPR011051">
    <property type="entry name" value="RmlC_Cupin_sf"/>
</dbReference>
<evidence type="ECO:0000256" key="3">
    <source>
        <dbReference type="ARBA" id="ARBA00012098"/>
    </source>
</evidence>
<comment type="similarity">
    <text evidence="7">Belongs to the dTDP-4-dehydrorhamnose 3,5-epimerase family.</text>
</comment>
<dbReference type="GO" id="GO:0008830">
    <property type="term" value="F:dTDP-4-dehydrorhamnose 3,5-epimerase activity"/>
    <property type="evidence" value="ECO:0007669"/>
    <property type="project" value="UniProtKB-UniRule"/>
</dbReference>
<dbReference type="SUPFAM" id="SSF51182">
    <property type="entry name" value="RmlC-like cupins"/>
    <property type="match status" value="1"/>
</dbReference>
<dbReference type="GO" id="GO:0019305">
    <property type="term" value="P:dTDP-rhamnose biosynthetic process"/>
    <property type="evidence" value="ECO:0007669"/>
    <property type="project" value="UniProtKB-UniRule"/>
</dbReference>
<evidence type="ECO:0000256" key="5">
    <source>
        <dbReference type="PIRSR" id="PIRSR600888-1"/>
    </source>
</evidence>
<dbReference type="InterPro" id="IPR000888">
    <property type="entry name" value="RmlC-like"/>
</dbReference>
<comment type="pathway">
    <text evidence="7">Carbohydrate biosynthesis; dTDP-L-rhamnose biosynthesis.</text>
</comment>
<dbReference type="EC" id="5.1.3.13" evidence="3 7"/>
<evidence type="ECO:0000313" key="9">
    <source>
        <dbReference type="Proteomes" id="UP000509597"/>
    </source>
</evidence>
<keyword evidence="9" id="KW-1185">Reference proteome</keyword>
<dbReference type="Proteomes" id="UP000509597">
    <property type="component" value="Chromosome"/>
</dbReference>
<evidence type="ECO:0000256" key="6">
    <source>
        <dbReference type="PIRSR" id="PIRSR600888-3"/>
    </source>
</evidence>
<sequence>MIFHPLPLAGAFLIEPEPIRDQRGFFARTVCRKEFAEHGLNAEFVQQSLSWNEQQGTLRGMHYQVQERKEAKLVRVAAGSIYDVLLDLRDQESTYLQWYSVELSAINRMHIYIPPGVAHGFLTLSDHCEVIYQMTAFYDPTAARGVRWDDPVFGIEWPQAVDLLMSAQDKSWPLWVRES</sequence>
<evidence type="ECO:0000313" key="8">
    <source>
        <dbReference type="EMBL" id="QLG87392.1"/>
    </source>
</evidence>
<dbReference type="GO" id="GO:0000271">
    <property type="term" value="P:polysaccharide biosynthetic process"/>
    <property type="evidence" value="ECO:0007669"/>
    <property type="project" value="TreeGrafter"/>
</dbReference>
<evidence type="ECO:0000256" key="4">
    <source>
        <dbReference type="ARBA" id="ARBA00019595"/>
    </source>
</evidence>
<dbReference type="AlphaFoldDB" id="A0A7H9BG39"/>
<accession>A0A7H9BG39</accession>
<gene>
    <name evidence="8" type="primary">rfbC</name>
    <name evidence="8" type="ORF">HQ393_03480</name>
</gene>
<dbReference type="UniPathway" id="UPA00124"/>
<dbReference type="RefSeq" id="WP_179357475.1">
    <property type="nucleotide sequence ID" value="NZ_CP058627.1"/>
</dbReference>
<feature type="active site" description="Proton donor" evidence="5">
    <location>
        <position position="132"/>
    </location>
</feature>
<dbReference type="GO" id="GO:0005829">
    <property type="term" value="C:cytosol"/>
    <property type="evidence" value="ECO:0007669"/>
    <property type="project" value="TreeGrafter"/>
</dbReference>
<evidence type="ECO:0000256" key="1">
    <source>
        <dbReference type="ARBA" id="ARBA00001298"/>
    </source>
</evidence>
<protein>
    <recommendedName>
        <fullName evidence="4 7">dTDP-4-dehydrorhamnose 3,5-epimerase</fullName>
        <ecNumber evidence="3 7">5.1.3.13</ecNumber>
    </recommendedName>
    <alternativeName>
        <fullName evidence="7">Thymidine diphospho-4-keto-rhamnose 3,5-epimerase</fullName>
    </alternativeName>
</protein>
<reference evidence="8 9" key="1">
    <citation type="submission" date="2020-07" db="EMBL/GenBank/DDBJ databases">
        <title>Complete genome sequence of Chitinibacter sp. 2T18.</title>
        <authorList>
            <person name="Bae J.-W."/>
            <person name="Choi J.-W."/>
        </authorList>
    </citation>
    <scope>NUCLEOTIDE SEQUENCE [LARGE SCALE GENOMIC DNA]</scope>
    <source>
        <strain evidence="8 9">2T18</strain>
    </source>
</reference>
<dbReference type="Pfam" id="PF00908">
    <property type="entry name" value="dTDP_sugar_isom"/>
    <property type="match status" value="1"/>
</dbReference>
<evidence type="ECO:0000256" key="2">
    <source>
        <dbReference type="ARBA" id="ARBA00001997"/>
    </source>
</evidence>
<organism evidence="8 9">
    <name type="scientific">Chitinibacter bivalviorum</name>
    <dbReference type="NCBI Taxonomy" id="2739434"/>
    <lineage>
        <taxon>Bacteria</taxon>
        <taxon>Pseudomonadati</taxon>
        <taxon>Pseudomonadota</taxon>
        <taxon>Betaproteobacteria</taxon>
        <taxon>Neisseriales</taxon>
        <taxon>Chitinibacteraceae</taxon>
        <taxon>Chitinibacter</taxon>
    </lineage>
</organism>
<dbReference type="PANTHER" id="PTHR21047:SF2">
    <property type="entry name" value="THYMIDINE DIPHOSPHO-4-KETO-RHAMNOSE 3,5-EPIMERASE"/>
    <property type="match status" value="1"/>
</dbReference>
<evidence type="ECO:0000256" key="7">
    <source>
        <dbReference type="RuleBase" id="RU364069"/>
    </source>
</evidence>
<comment type="catalytic activity">
    <reaction evidence="1 7">
        <text>dTDP-4-dehydro-6-deoxy-alpha-D-glucose = dTDP-4-dehydro-beta-L-rhamnose</text>
        <dbReference type="Rhea" id="RHEA:16969"/>
        <dbReference type="ChEBI" id="CHEBI:57649"/>
        <dbReference type="ChEBI" id="CHEBI:62830"/>
        <dbReference type="EC" id="5.1.3.13"/>
    </reaction>
</comment>